<dbReference type="EMBL" id="CP071090">
    <property type="protein sequence ID" value="QSQ28490.1"/>
    <property type="molecule type" value="Genomic_DNA"/>
</dbReference>
<name>A0ABX7PDI6_9BACT</name>
<evidence type="ECO:0000256" key="7">
    <source>
        <dbReference type="ARBA" id="ARBA00023136"/>
    </source>
</evidence>
<keyword evidence="6 8" id="KW-1133">Transmembrane helix</keyword>
<feature type="transmembrane region" description="Helical" evidence="8">
    <location>
        <begin position="297"/>
        <end position="317"/>
    </location>
</feature>
<keyword evidence="2" id="KW-1003">Cell membrane</keyword>
<evidence type="ECO:0000256" key="6">
    <source>
        <dbReference type="ARBA" id="ARBA00022989"/>
    </source>
</evidence>
<dbReference type="InterPro" id="IPR050297">
    <property type="entry name" value="LipidA_mod_glycosyltrf_83"/>
</dbReference>
<evidence type="ECO:0000313" key="10">
    <source>
        <dbReference type="Proteomes" id="UP000662747"/>
    </source>
</evidence>
<keyword evidence="7 8" id="KW-0472">Membrane</keyword>
<keyword evidence="5 8" id="KW-0812">Transmembrane</keyword>
<feature type="transmembrane region" description="Helical" evidence="8">
    <location>
        <begin position="212"/>
        <end position="234"/>
    </location>
</feature>
<feature type="transmembrane region" description="Helical" evidence="8">
    <location>
        <begin position="323"/>
        <end position="342"/>
    </location>
</feature>
<keyword evidence="3" id="KW-0328">Glycosyltransferase</keyword>
<evidence type="ECO:0000256" key="8">
    <source>
        <dbReference type="SAM" id="Phobius"/>
    </source>
</evidence>
<feature type="transmembrane region" description="Helical" evidence="8">
    <location>
        <begin position="16"/>
        <end position="35"/>
    </location>
</feature>
<evidence type="ECO:0000256" key="2">
    <source>
        <dbReference type="ARBA" id="ARBA00022475"/>
    </source>
</evidence>
<organism evidence="9 10">
    <name type="scientific">Pyxidicoccus parkwayensis</name>
    <dbReference type="NCBI Taxonomy" id="2813578"/>
    <lineage>
        <taxon>Bacteria</taxon>
        <taxon>Pseudomonadati</taxon>
        <taxon>Myxococcota</taxon>
        <taxon>Myxococcia</taxon>
        <taxon>Myxococcales</taxon>
        <taxon>Cystobacterineae</taxon>
        <taxon>Myxococcaceae</taxon>
        <taxon>Pyxidicoccus</taxon>
    </lineage>
</organism>
<feature type="transmembrane region" description="Helical" evidence="8">
    <location>
        <begin position="349"/>
        <end position="369"/>
    </location>
</feature>
<evidence type="ECO:0000256" key="5">
    <source>
        <dbReference type="ARBA" id="ARBA00022692"/>
    </source>
</evidence>
<sequence length="499" mass="54169">MSEPSPSVPATPRLPWWPLVLVAAVAWLVRASGFFHRGGAFEYPVDYDEGVYFTAAALLSHGVLPYRDYFFVHPPGLTVLLAPVAALTHGFDTAVVYTMVRWLIPVLGASSAALSGRLAQERWGTRAGVVAALVYALYPEATAAERGPFLEPMLNLTCLAAAWVWLRPGDARRRDVWAGVLLATACAVKLTAGAWVLAAVWARGGAGEWRRVLRTVGVAAGVGALWLGPFFVLAPEAMVDGLLRFQLLRPPDGELDVWRRFVAAVGERHIGISVLGAVGLAVALARMRRREAVAERLFSAAWLLTLATFLSSKSYWVHYNAQLAASQAVLAGLGAAWVLGLAERRSRKVAALVALAVGVAVLSPLRAVIELAKQKDRGLLALGSMLRASIPKDAALCTFEPSWSIVAGRLPGLPRGAPALVDVYGLMLHDALDGPERFSHVNNAFEDERSQRSVIPLLARCDYVILNGRGEWQLSATSERWLEEHFTRDGLVWKRRSPE</sequence>
<evidence type="ECO:0000256" key="3">
    <source>
        <dbReference type="ARBA" id="ARBA00022676"/>
    </source>
</evidence>
<keyword evidence="4" id="KW-0808">Transferase</keyword>
<protein>
    <recommendedName>
        <fullName evidence="11">DUF2029 domain-containing protein</fullName>
    </recommendedName>
</protein>
<accession>A0ABX7PDI6</accession>
<keyword evidence="10" id="KW-1185">Reference proteome</keyword>
<dbReference type="Proteomes" id="UP000662747">
    <property type="component" value="Chromosome"/>
</dbReference>
<gene>
    <name evidence="9" type="ORF">JY651_42135</name>
</gene>
<dbReference type="PANTHER" id="PTHR33908:SF11">
    <property type="entry name" value="MEMBRANE PROTEIN"/>
    <property type="match status" value="1"/>
</dbReference>
<reference evidence="9 10" key="1">
    <citation type="submission" date="2021-02" db="EMBL/GenBank/DDBJ databases">
        <title>De Novo genome assembly of isolated myxobacteria.</title>
        <authorList>
            <person name="Stevens D.C."/>
        </authorList>
    </citation>
    <scope>NUCLEOTIDE SEQUENCE [LARGE SCALE GENOMIC DNA]</scope>
    <source>
        <strain evidence="10">SCPEA02</strain>
    </source>
</reference>
<evidence type="ECO:0008006" key="11">
    <source>
        <dbReference type="Google" id="ProtNLM"/>
    </source>
</evidence>
<feature type="transmembrane region" description="Helical" evidence="8">
    <location>
        <begin position="178"/>
        <end position="200"/>
    </location>
</feature>
<evidence type="ECO:0000256" key="4">
    <source>
        <dbReference type="ARBA" id="ARBA00022679"/>
    </source>
</evidence>
<dbReference type="PANTHER" id="PTHR33908">
    <property type="entry name" value="MANNOSYLTRANSFERASE YKCB-RELATED"/>
    <property type="match status" value="1"/>
</dbReference>
<feature type="transmembrane region" description="Helical" evidence="8">
    <location>
        <begin position="268"/>
        <end position="285"/>
    </location>
</feature>
<proteinExistence type="predicted"/>
<comment type="subcellular location">
    <subcellularLocation>
        <location evidence="1">Cell membrane</location>
        <topology evidence="1">Multi-pass membrane protein</topology>
    </subcellularLocation>
</comment>
<evidence type="ECO:0000313" key="9">
    <source>
        <dbReference type="EMBL" id="QSQ28490.1"/>
    </source>
</evidence>
<evidence type="ECO:0000256" key="1">
    <source>
        <dbReference type="ARBA" id="ARBA00004651"/>
    </source>
</evidence>